<dbReference type="EMBL" id="JAPWTK010000349">
    <property type="protein sequence ID" value="KAJ8941857.1"/>
    <property type="molecule type" value="Genomic_DNA"/>
</dbReference>
<keyword evidence="3" id="KW-1185">Reference proteome</keyword>
<protein>
    <submittedName>
        <fullName evidence="2">Uncharacterized protein</fullName>
    </submittedName>
</protein>
<name>A0AAV8XTQ9_9CUCU</name>
<evidence type="ECO:0000313" key="3">
    <source>
        <dbReference type="Proteomes" id="UP001162162"/>
    </source>
</evidence>
<evidence type="ECO:0000313" key="2">
    <source>
        <dbReference type="EMBL" id="KAJ8941857.1"/>
    </source>
</evidence>
<accession>A0AAV8XTQ9</accession>
<feature type="coiled-coil region" evidence="1">
    <location>
        <begin position="3"/>
        <end position="65"/>
    </location>
</feature>
<organism evidence="2 3">
    <name type="scientific">Aromia moschata</name>
    <dbReference type="NCBI Taxonomy" id="1265417"/>
    <lineage>
        <taxon>Eukaryota</taxon>
        <taxon>Metazoa</taxon>
        <taxon>Ecdysozoa</taxon>
        <taxon>Arthropoda</taxon>
        <taxon>Hexapoda</taxon>
        <taxon>Insecta</taxon>
        <taxon>Pterygota</taxon>
        <taxon>Neoptera</taxon>
        <taxon>Endopterygota</taxon>
        <taxon>Coleoptera</taxon>
        <taxon>Polyphaga</taxon>
        <taxon>Cucujiformia</taxon>
        <taxon>Chrysomeloidea</taxon>
        <taxon>Cerambycidae</taxon>
        <taxon>Cerambycinae</taxon>
        <taxon>Callichromatini</taxon>
        <taxon>Aromia</taxon>
    </lineage>
</organism>
<dbReference type="Proteomes" id="UP001162162">
    <property type="component" value="Unassembled WGS sequence"/>
</dbReference>
<keyword evidence="1" id="KW-0175">Coiled coil</keyword>
<reference evidence="2" key="1">
    <citation type="journal article" date="2023" name="Insect Mol. Biol.">
        <title>Genome sequencing provides insights into the evolution of gene families encoding plant cell wall-degrading enzymes in longhorned beetles.</title>
        <authorList>
            <person name="Shin N.R."/>
            <person name="Okamura Y."/>
            <person name="Kirsch R."/>
            <person name="Pauchet Y."/>
        </authorList>
    </citation>
    <scope>NUCLEOTIDE SEQUENCE</scope>
    <source>
        <strain evidence="2">AMC_N1</strain>
    </source>
</reference>
<comment type="caution">
    <text evidence="2">The sequence shown here is derived from an EMBL/GenBank/DDBJ whole genome shotgun (WGS) entry which is preliminary data.</text>
</comment>
<gene>
    <name evidence="2" type="ORF">NQ318_007257</name>
</gene>
<sequence length="99" mass="11745">MVLHQEEKKRKQIMEKVAKLEQRLLSLQSAQAMRCHSCRPYVSRMATLETKLTKLIAERRQNLQELAHMKSVNQIPCEFEVIEDCILSKQIKRELFYQA</sequence>
<proteinExistence type="predicted"/>
<evidence type="ECO:0000256" key="1">
    <source>
        <dbReference type="SAM" id="Coils"/>
    </source>
</evidence>
<dbReference type="AlphaFoldDB" id="A0AAV8XTQ9"/>